<dbReference type="InParanoid" id="E9GM96"/>
<evidence type="ECO:0000313" key="2">
    <source>
        <dbReference type="Proteomes" id="UP000000305"/>
    </source>
</evidence>
<reference evidence="1 2" key="1">
    <citation type="journal article" date="2011" name="Science">
        <title>The ecoresponsive genome of Daphnia pulex.</title>
        <authorList>
            <person name="Colbourne J.K."/>
            <person name="Pfrender M.E."/>
            <person name="Gilbert D."/>
            <person name="Thomas W.K."/>
            <person name="Tucker A."/>
            <person name="Oakley T.H."/>
            <person name="Tokishita S."/>
            <person name="Aerts A."/>
            <person name="Arnold G.J."/>
            <person name="Basu M.K."/>
            <person name="Bauer D.J."/>
            <person name="Caceres C.E."/>
            <person name="Carmel L."/>
            <person name="Casola C."/>
            <person name="Choi J.H."/>
            <person name="Detter J.C."/>
            <person name="Dong Q."/>
            <person name="Dusheyko S."/>
            <person name="Eads B.D."/>
            <person name="Frohlich T."/>
            <person name="Geiler-Samerotte K.A."/>
            <person name="Gerlach D."/>
            <person name="Hatcher P."/>
            <person name="Jogdeo S."/>
            <person name="Krijgsveld J."/>
            <person name="Kriventseva E.V."/>
            <person name="Kultz D."/>
            <person name="Laforsch C."/>
            <person name="Lindquist E."/>
            <person name="Lopez J."/>
            <person name="Manak J.R."/>
            <person name="Muller J."/>
            <person name="Pangilinan J."/>
            <person name="Patwardhan R.P."/>
            <person name="Pitluck S."/>
            <person name="Pritham E.J."/>
            <person name="Rechtsteiner A."/>
            <person name="Rho M."/>
            <person name="Rogozin I.B."/>
            <person name="Sakarya O."/>
            <person name="Salamov A."/>
            <person name="Schaack S."/>
            <person name="Shapiro H."/>
            <person name="Shiga Y."/>
            <person name="Skalitzky C."/>
            <person name="Smith Z."/>
            <person name="Souvorov A."/>
            <person name="Sung W."/>
            <person name="Tang Z."/>
            <person name="Tsuchiya D."/>
            <person name="Tu H."/>
            <person name="Vos H."/>
            <person name="Wang M."/>
            <person name="Wolf Y.I."/>
            <person name="Yamagata H."/>
            <person name="Yamada T."/>
            <person name="Ye Y."/>
            <person name="Shaw J.R."/>
            <person name="Andrews J."/>
            <person name="Crease T.J."/>
            <person name="Tang H."/>
            <person name="Lucas S.M."/>
            <person name="Robertson H.M."/>
            <person name="Bork P."/>
            <person name="Koonin E.V."/>
            <person name="Zdobnov E.M."/>
            <person name="Grigoriev I.V."/>
            <person name="Lynch M."/>
            <person name="Boore J.L."/>
        </authorList>
    </citation>
    <scope>NUCLEOTIDE SEQUENCE [LARGE SCALE GENOMIC DNA]</scope>
</reference>
<gene>
    <name evidence="1" type="ORF">DAPPUDRAFT_304858</name>
</gene>
<keyword evidence="2" id="KW-1185">Reference proteome</keyword>
<sequence>MTFPEAADRTERSYRLTCMLSCDKVVASLFLRNRKKGNPNFSQQQHNNAGRPTVAHGQLSYQHAWVNSLRRWLSPCSHESSPRASTEFFGVKCCNMGQTFLLWALCFSSCLLCAVAQESKSTISLEASGYVHNGSTVHYDAAAAQLELQLKMLIHPLSSKGKSHQRGNDYRVELALVDGSKKMMNDQQFAACNLAFSRFAGYCKERHIFTPIYQNSSHNHTNDVTVQFDHVYSGCYKLKINRCSHGRFTCDSNKSGVFEQYLGYLETSIQDVNVRRMNMSISLHPSPGGVEVEFVVNYLENPHQILKFNEFEVKIKNQFNHAVSKRIVNSNVVNFLNCTEIDANCSLSSSENSDNKCFCLPIGNYTVEVYDAGDPEQQEDVIIRGEIHWFNGYINDPEVRIIVIQSTGLNRCHEELNRDRHNGPLQQDLDKLSSLMFVLSELIVLAASIRENGLYGRIFVISYDDLKCSSPRNLLTPYRCYELPEHYPMMMGQLFVNRSIKMG</sequence>
<dbReference type="KEGG" id="dpx:DAPPUDRAFT_304858"/>
<accession>E9GM96</accession>
<dbReference type="Proteomes" id="UP000000305">
    <property type="component" value="Unassembled WGS sequence"/>
</dbReference>
<protein>
    <submittedName>
        <fullName evidence="1">Uncharacterized protein</fullName>
    </submittedName>
</protein>
<dbReference type="OrthoDB" id="6357052at2759"/>
<dbReference type="HOGENOM" id="CLU_542129_0_0_1"/>
<dbReference type="AlphaFoldDB" id="E9GM96"/>
<evidence type="ECO:0000313" key="1">
    <source>
        <dbReference type="EMBL" id="EFX79327.1"/>
    </source>
</evidence>
<proteinExistence type="predicted"/>
<name>E9GM96_DAPPU</name>
<organism evidence="1 2">
    <name type="scientific">Daphnia pulex</name>
    <name type="common">Water flea</name>
    <dbReference type="NCBI Taxonomy" id="6669"/>
    <lineage>
        <taxon>Eukaryota</taxon>
        <taxon>Metazoa</taxon>
        <taxon>Ecdysozoa</taxon>
        <taxon>Arthropoda</taxon>
        <taxon>Crustacea</taxon>
        <taxon>Branchiopoda</taxon>
        <taxon>Diplostraca</taxon>
        <taxon>Cladocera</taxon>
        <taxon>Anomopoda</taxon>
        <taxon>Daphniidae</taxon>
        <taxon>Daphnia</taxon>
    </lineage>
</organism>
<dbReference type="EMBL" id="GL732552">
    <property type="protein sequence ID" value="EFX79327.1"/>
    <property type="molecule type" value="Genomic_DNA"/>
</dbReference>